<reference evidence="2 3" key="2">
    <citation type="submission" date="2015-01" db="EMBL/GenBank/DDBJ databases">
        <title>Draft Genome Sequences of Four Bacillus thermoamylovorans Strains, Isolated From Food Products.</title>
        <authorList>
            <person name="Krawcyk A.O."/>
            <person name="Berendsen E.M."/>
            <person name="Eijlander R.T."/>
            <person name="de Jong A."/>
            <person name="Wells-Bennik M."/>
            <person name="Kuipers O.P."/>
        </authorList>
    </citation>
    <scope>NUCLEOTIDE SEQUENCE [LARGE SCALE GENOMIC DNA]</scope>
    <source>
        <strain evidence="2 3">B4167</strain>
    </source>
</reference>
<dbReference type="Proteomes" id="UP000032076">
    <property type="component" value="Unassembled WGS sequence"/>
</dbReference>
<dbReference type="PATRIC" id="fig|35841.7.peg.3133"/>
<dbReference type="Proteomes" id="UP000040576">
    <property type="component" value="Unassembled WGS sequence"/>
</dbReference>
<sequence>MRFMAIFPYKIGQSRKLCLRDRFANKIRKLLIFYVLISAQKGLMKRFSTNIVWTLPRCNLSVLF</sequence>
<evidence type="ECO:0000313" key="3">
    <source>
        <dbReference type="Proteomes" id="UP000032076"/>
    </source>
</evidence>
<name>A0A090IXR0_9BACI</name>
<dbReference type="AlphaFoldDB" id="A0A090IXR0"/>
<evidence type="ECO:0000313" key="2">
    <source>
        <dbReference type="EMBL" id="KIO73281.1"/>
    </source>
</evidence>
<gene>
    <name evidence="2" type="ORF">B4167_2254</name>
    <name evidence="1" type="ORF">BT1A1_2709</name>
</gene>
<keyword evidence="4" id="KW-1185">Reference proteome</keyword>
<dbReference type="KEGG" id="bthv:CQJ30_14785"/>
<accession>A0A090IXR0</accession>
<protein>
    <submittedName>
        <fullName evidence="1">Uncharacterized protein</fullName>
    </submittedName>
</protein>
<evidence type="ECO:0000313" key="1">
    <source>
        <dbReference type="EMBL" id="CEE02502.1"/>
    </source>
</evidence>
<dbReference type="EMBL" id="JXLU01000051">
    <property type="protein sequence ID" value="KIO73281.1"/>
    <property type="molecule type" value="Genomic_DNA"/>
</dbReference>
<evidence type="ECO:0000313" key="4">
    <source>
        <dbReference type="Proteomes" id="UP000040576"/>
    </source>
</evidence>
<proteinExistence type="predicted"/>
<reference evidence="1 4" key="1">
    <citation type="submission" date="2014-07" db="EMBL/GenBank/DDBJ databases">
        <authorList>
            <person name="Wibberg Daniel"/>
        </authorList>
    </citation>
    <scope>NUCLEOTIDE SEQUENCE [LARGE SCALE GENOMIC DNA]</scope>
</reference>
<dbReference type="EMBL" id="CCRF01000077">
    <property type="protein sequence ID" value="CEE02502.1"/>
    <property type="molecule type" value="Genomic_DNA"/>
</dbReference>
<organism evidence="1 4">
    <name type="scientific">Caldibacillus thermoamylovorans</name>
    <dbReference type="NCBI Taxonomy" id="35841"/>
    <lineage>
        <taxon>Bacteria</taxon>
        <taxon>Bacillati</taxon>
        <taxon>Bacillota</taxon>
        <taxon>Bacilli</taxon>
        <taxon>Bacillales</taxon>
        <taxon>Bacillaceae</taxon>
        <taxon>Caldibacillus</taxon>
    </lineage>
</organism>